<accession>A0A4V2K1Q9</accession>
<feature type="region of interest" description="Disordered" evidence="1">
    <location>
        <begin position="27"/>
        <end position="157"/>
    </location>
</feature>
<organism evidence="2">
    <name type="scientific">Dichomitus squalens</name>
    <dbReference type="NCBI Taxonomy" id="114155"/>
    <lineage>
        <taxon>Eukaryota</taxon>
        <taxon>Fungi</taxon>
        <taxon>Dikarya</taxon>
        <taxon>Basidiomycota</taxon>
        <taxon>Agaricomycotina</taxon>
        <taxon>Agaricomycetes</taxon>
        <taxon>Polyporales</taxon>
        <taxon>Polyporaceae</taxon>
        <taxon>Dichomitus</taxon>
    </lineage>
</organism>
<sequence>MAGQGGVGCSHRQMPKATAVVICARQPHPSPSLSVQPIVYHMPFTRQPPPSPKSSRTSYPPLPLDHTPSSSSSIPSLTSEGSSSSESEALASPLGQLSLGEEIDSPPQTRKPQVDPAIQLHDREMVADGFGSTMRENKVEQESRRDQRSIHSDVDTNVGQEVRRCLPWKFRRVGA</sequence>
<dbReference type="EMBL" id="ML143390">
    <property type="protein sequence ID" value="TBU33723.1"/>
    <property type="molecule type" value="Genomic_DNA"/>
</dbReference>
<name>A0A4V2K1Q9_9APHY</name>
<reference evidence="2" key="1">
    <citation type="submission" date="2019-01" db="EMBL/GenBank/DDBJ databases">
        <title>Draft genome sequences of three monokaryotic isolates of the white-rot basidiomycete fungus Dichomitus squalens.</title>
        <authorList>
            <consortium name="DOE Joint Genome Institute"/>
            <person name="Lopez S.C."/>
            <person name="Andreopoulos B."/>
            <person name="Pangilinan J."/>
            <person name="Lipzen A."/>
            <person name="Riley R."/>
            <person name="Ahrendt S."/>
            <person name="Ng V."/>
            <person name="Barry K."/>
            <person name="Daum C."/>
            <person name="Grigoriev I.V."/>
            <person name="Hilden K.S."/>
            <person name="Makela M.R."/>
            <person name="de Vries R.P."/>
        </authorList>
    </citation>
    <scope>NUCLEOTIDE SEQUENCE [LARGE SCALE GENOMIC DNA]</scope>
    <source>
        <strain evidence="2">OM18370.1</strain>
    </source>
</reference>
<dbReference type="AlphaFoldDB" id="A0A4V2K1Q9"/>
<evidence type="ECO:0000313" key="2">
    <source>
        <dbReference type="EMBL" id="TBU33723.1"/>
    </source>
</evidence>
<evidence type="ECO:0000256" key="1">
    <source>
        <dbReference type="SAM" id="MobiDB-lite"/>
    </source>
</evidence>
<proteinExistence type="predicted"/>
<protein>
    <submittedName>
        <fullName evidence="2">Uncharacterized protein</fullName>
    </submittedName>
</protein>
<feature type="compositionally biased region" description="Low complexity" evidence="1">
    <location>
        <begin position="67"/>
        <end position="95"/>
    </location>
</feature>
<dbReference type="Proteomes" id="UP000292957">
    <property type="component" value="Unassembled WGS sequence"/>
</dbReference>
<gene>
    <name evidence="2" type="ORF">BD311DRAFT_391082</name>
</gene>
<feature type="compositionally biased region" description="Basic and acidic residues" evidence="1">
    <location>
        <begin position="135"/>
        <end position="154"/>
    </location>
</feature>